<proteinExistence type="predicted"/>
<evidence type="ECO:0000313" key="2">
    <source>
        <dbReference type="Proteomes" id="UP001157502"/>
    </source>
</evidence>
<reference evidence="1" key="1">
    <citation type="submission" date="2021-05" db="EMBL/GenBank/DDBJ databases">
        <authorList>
            <person name="Pan Q."/>
            <person name="Jouanno E."/>
            <person name="Zahm M."/>
            <person name="Klopp C."/>
            <person name="Cabau C."/>
            <person name="Louis A."/>
            <person name="Berthelot C."/>
            <person name="Parey E."/>
            <person name="Roest Crollius H."/>
            <person name="Montfort J."/>
            <person name="Robinson-Rechavi M."/>
            <person name="Bouchez O."/>
            <person name="Lampietro C."/>
            <person name="Lopez Roques C."/>
            <person name="Donnadieu C."/>
            <person name="Postlethwait J."/>
            <person name="Bobe J."/>
            <person name="Dillon D."/>
            <person name="Chandos A."/>
            <person name="von Hippel F."/>
            <person name="Guiguen Y."/>
        </authorList>
    </citation>
    <scope>NUCLEOTIDE SEQUENCE</scope>
    <source>
        <strain evidence="1">YG-Jan2019</strain>
    </source>
</reference>
<keyword evidence="2" id="KW-1185">Reference proteome</keyword>
<name>A0ACC2GE80_DALPE</name>
<accession>A0ACC2GE80</accession>
<organism evidence="1 2">
    <name type="scientific">Dallia pectoralis</name>
    <name type="common">Alaska blackfish</name>
    <dbReference type="NCBI Taxonomy" id="75939"/>
    <lineage>
        <taxon>Eukaryota</taxon>
        <taxon>Metazoa</taxon>
        <taxon>Chordata</taxon>
        <taxon>Craniata</taxon>
        <taxon>Vertebrata</taxon>
        <taxon>Euteleostomi</taxon>
        <taxon>Actinopterygii</taxon>
        <taxon>Neopterygii</taxon>
        <taxon>Teleostei</taxon>
        <taxon>Protacanthopterygii</taxon>
        <taxon>Esociformes</taxon>
        <taxon>Umbridae</taxon>
        <taxon>Dallia</taxon>
    </lineage>
</organism>
<comment type="caution">
    <text evidence="1">The sequence shown here is derived from an EMBL/GenBank/DDBJ whole genome shotgun (WGS) entry which is preliminary data.</text>
</comment>
<dbReference type="EMBL" id="CM055741">
    <property type="protein sequence ID" value="KAJ8001820.1"/>
    <property type="molecule type" value="Genomic_DNA"/>
</dbReference>
<dbReference type="Proteomes" id="UP001157502">
    <property type="component" value="Chromosome 14"/>
</dbReference>
<evidence type="ECO:0000313" key="1">
    <source>
        <dbReference type="EMBL" id="KAJ8001820.1"/>
    </source>
</evidence>
<gene>
    <name evidence="1" type="ORF">DPEC_G00173390</name>
</gene>
<protein>
    <submittedName>
        <fullName evidence="1">Uncharacterized protein</fullName>
    </submittedName>
</protein>
<sequence length="108" mass="12119">MREFAGIFRRLLMEKLGQLQRSVESHAEQIGHANNNSRHAKVTTRAIYRGERSELQFEPQLPQPMSTVQMASTSVRRGVIETGSGVTVLPSEQTGVPLSRTRSRFGRP</sequence>